<organism evidence="2">
    <name type="scientific">uncultured Acetobacteraceae bacterium</name>
    <dbReference type="NCBI Taxonomy" id="169975"/>
    <lineage>
        <taxon>Bacteria</taxon>
        <taxon>Pseudomonadati</taxon>
        <taxon>Pseudomonadota</taxon>
        <taxon>Alphaproteobacteria</taxon>
        <taxon>Acetobacterales</taxon>
        <taxon>Acetobacteraceae</taxon>
        <taxon>environmental samples</taxon>
    </lineage>
</organism>
<evidence type="ECO:0000313" key="2">
    <source>
        <dbReference type="EMBL" id="CAA9258276.1"/>
    </source>
</evidence>
<sequence>CAILPKNVFTIRRAAEPVKHPGSATGVAPTNAPPRSRPARARSTRPTPARNSETARFAALPDFTTI</sequence>
<name>A0A6J4IQS8_9PROT</name>
<reference evidence="2" key="1">
    <citation type="submission" date="2020-02" db="EMBL/GenBank/DDBJ databases">
        <authorList>
            <person name="Meier V. D."/>
        </authorList>
    </citation>
    <scope>NUCLEOTIDE SEQUENCE</scope>
    <source>
        <strain evidence="2">AVDCRST_MAG04</strain>
    </source>
</reference>
<evidence type="ECO:0000256" key="1">
    <source>
        <dbReference type="SAM" id="MobiDB-lite"/>
    </source>
</evidence>
<feature type="region of interest" description="Disordered" evidence="1">
    <location>
        <begin position="15"/>
        <end position="66"/>
    </location>
</feature>
<gene>
    <name evidence="2" type="ORF">AVDCRST_MAG04-2559</name>
</gene>
<feature type="non-terminal residue" evidence="2">
    <location>
        <position position="66"/>
    </location>
</feature>
<dbReference type="AlphaFoldDB" id="A0A6J4IQS8"/>
<dbReference type="EMBL" id="CADCTL010000173">
    <property type="protein sequence ID" value="CAA9258276.1"/>
    <property type="molecule type" value="Genomic_DNA"/>
</dbReference>
<accession>A0A6J4IQS8</accession>
<feature type="non-terminal residue" evidence="2">
    <location>
        <position position="1"/>
    </location>
</feature>
<proteinExistence type="predicted"/>
<protein>
    <submittedName>
        <fullName evidence="2">Uncharacterized protein</fullName>
    </submittedName>
</protein>